<accession>A0ABZ2BER8</accession>
<evidence type="ECO:0000313" key="2">
    <source>
        <dbReference type="EMBL" id="WVT04615.1"/>
    </source>
</evidence>
<sequence>MLGIGLGGFMEGYNKAQDMKLDREKADLVKQRYERQKVLDEREDAAFARTEKQRTAIEDAVTKSQNEFEAAVDSGTAKPEDSDDWFAKHTVPVLKNTYLANGDVDNADKVQKWADTADAKTGAKLFKSAMLKAQTGDGAGALDDAIKAGQTQGYIAHGYEVQKHDKIVKPDGTLMGYRVWLKDPDGKEITQDIQTSELQKTIATFLNPEAAWESQVTASQAETKRQQELADYRTKKQIDKEVGLGDEKLRGDAITNLRKRLDGGLAGDEQKFDDLPADQKEKLIAEELQLQRGGSGTPSPTRAAPVAPGLAAGGTADAPAQDSSPAAPSGRKAIVDTVTGQRVATRPVQGPNKPPEKDTSEPGIIDRIGQGVIREMNILSGRQEAPKREDPRAAEAPRGGKDRSRKSDGLRRQENMEYQVAAADAAAREGVPVDRIVQELLANGISEEQWPASVKQAIVNKRSGGVIGLGR</sequence>
<feature type="region of interest" description="Disordered" evidence="1">
    <location>
        <begin position="379"/>
        <end position="414"/>
    </location>
</feature>
<evidence type="ECO:0000313" key="3">
    <source>
        <dbReference type="Proteomes" id="UP001432360"/>
    </source>
</evidence>
<feature type="compositionally biased region" description="Low complexity" evidence="1">
    <location>
        <begin position="303"/>
        <end position="329"/>
    </location>
</feature>
<organism evidence="2 3">
    <name type="scientific">Sinorhizobium chiapasense</name>
    <dbReference type="NCBI Taxonomy" id="501572"/>
    <lineage>
        <taxon>Bacteria</taxon>
        <taxon>Pseudomonadati</taxon>
        <taxon>Pseudomonadota</taxon>
        <taxon>Alphaproteobacteria</taxon>
        <taxon>Hyphomicrobiales</taxon>
        <taxon>Rhizobiaceae</taxon>
        <taxon>Sinorhizobium/Ensifer group</taxon>
        <taxon>Sinorhizobium</taxon>
    </lineage>
</organism>
<feature type="compositionally biased region" description="Basic and acidic residues" evidence="1">
    <location>
        <begin position="384"/>
        <end position="414"/>
    </location>
</feature>
<dbReference type="Proteomes" id="UP001432360">
    <property type="component" value="Chromosome"/>
</dbReference>
<proteinExistence type="predicted"/>
<gene>
    <name evidence="2" type="ORF">RB548_04175</name>
</gene>
<feature type="region of interest" description="Disordered" evidence="1">
    <location>
        <begin position="290"/>
        <end position="365"/>
    </location>
</feature>
<keyword evidence="3" id="KW-1185">Reference proteome</keyword>
<evidence type="ECO:0000256" key="1">
    <source>
        <dbReference type="SAM" id="MobiDB-lite"/>
    </source>
</evidence>
<reference evidence="2" key="1">
    <citation type="submission" date="2023-08" db="EMBL/GenBank/DDBJ databases">
        <title>Complete genome sequence of Sinorhizobium chiapanecum ITTG S70 isolated from Acaciella angustissima nodules in Chiapas-Mexico.</title>
        <authorList>
            <person name="Rincon-Rosales R."/>
            <person name="Rogel M.A."/>
            <person name="Rincon-Medina C.I."/>
            <person name="Guerrero G."/>
            <person name="Manzano-Gomez L.A."/>
            <person name="Lopez-Lopez A."/>
            <person name="Rincon Molina F.A."/>
            <person name="Martinez-Romero E."/>
        </authorList>
    </citation>
    <scope>NUCLEOTIDE SEQUENCE</scope>
    <source>
        <strain evidence="2">ITTG S70</strain>
    </source>
</reference>
<dbReference type="RefSeq" id="WP_331373776.1">
    <property type="nucleotide sequence ID" value="NZ_CP133148.1"/>
</dbReference>
<protein>
    <submittedName>
        <fullName evidence="2">Uncharacterized protein</fullName>
    </submittedName>
</protein>
<dbReference type="EMBL" id="CP133148">
    <property type="protein sequence ID" value="WVT04615.1"/>
    <property type="molecule type" value="Genomic_DNA"/>
</dbReference>
<name>A0ABZ2BER8_9HYPH</name>